<reference evidence="6 7" key="1">
    <citation type="submission" date="2019-09" db="EMBL/GenBank/DDBJ databases">
        <title>A chromosome-level genome assembly of the Chinese tupelo Nyssa sinensis.</title>
        <authorList>
            <person name="Yang X."/>
            <person name="Kang M."/>
            <person name="Yang Y."/>
            <person name="Xiong H."/>
            <person name="Wang M."/>
            <person name="Zhang Z."/>
            <person name="Wang Z."/>
            <person name="Wu H."/>
            <person name="Ma T."/>
            <person name="Liu J."/>
            <person name="Xi Z."/>
        </authorList>
    </citation>
    <scope>NUCLEOTIDE SEQUENCE [LARGE SCALE GENOMIC DNA]</scope>
    <source>
        <strain evidence="6">J267</strain>
        <tissue evidence="6">Leaf</tissue>
    </source>
</reference>
<keyword evidence="3" id="KW-0067">ATP-binding</keyword>
<dbReference type="InterPro" id="IPR001245">
    <property type="entry name" value="Ser-Thr/Tyr_kinase_cat_dom"/>
</dbReference>
<evidence type="ECO:0000256" key="3">
    <source>
        <dbReference type="ARBA" id="ARBA00022840"/>
    </source>
</evidence>
<sequence>MSAEAQKVVVILDASRDVCLTSILNHLSLKSGDELTLFGVVHQVINPSTFGKLLGYRNKVDSSSLFGANSRIVDEEVARKKEEYYKKPEIMELSQNCEQGKIKFRIKVQAGYSRKMVALKAAKNLRATWVILDRQMKKDNKYFLEKLSCKISRMKRDNTIELLRGSKETINTKLVTGKITTNHVSYDEMIPGRKKDENTIMTEVSSSSLTEAKSSPLCFQDEENTTNTEQETTKEQSPNFSPESRERSQMETRNINTSSSPDEQQNKLQHHINDHSDWIGGYNCKVEDAFENSICSVCKNRRPMIGWRKDFTYAELHEATERFSPKNFLSEGGFGCVYKGQLKNGLKIAVKQLKDASFQGEKEFKTEVHVLRKARHENLVMLLGSCSEGSQRLLVYEYVCNGSLDQKLSRDFGLARSQYEESDHSLETSVVGTLGYLAPEYAESGKASTKTDVYSFGVVLLQLITGLMTTDKMLGGKSLMAWARPLLEEKNYPGLIDKSIEDSHDVLQLFWMVQLAEKCLTKDPNKRIAMAQVSFV</sequence>
<dbReference type="EMBL" id="CM018052">
    <property type="protein sequence ID" value="KAA8514770.1"/>
    <property type="molecule type" value="Genomic_DNA"/>
</dbReference>
<keyword evidence="7" id="KW-1185">Reference proteome</keyword>
<evidence type="ECO:0000259" key="5">
    <source>
        <dbReference type="PROSITE" id="PS50011"/>
    </source>
</evidence>
<dbReference type="FunFam" id="3.30.200.20:FF:000604">
    <property type="entry name" value="Proline-rich receptor-like protein kinase PERK8"/>
    <property type="match status" value="1"/>
</dbReference>
<evidence type="ECO:0000256" key="1">
    <source>
        <dbReference type="ARBA" id="ARBA00022527"/>
    </source>
</evidence>
<dbReference type="PANTHER" id="PTHR47989:SF8">
    <property type="entry name" value="INACTIVE PROTEIN KINASE SELMODRAFT_444075-LIKE"/>
    <property type="match status" value="1"/>
</dbReference>
<dbReference type="PANTHER" id="PTHR47989">
    <property type="entry name" value="OS01G0750732 PROTEIN"/>
    <property type="match status" value="1"/>
</dbReference>
<keyword evidence="1" id="KW-0808">Transferase</keyword>
<dbReference type="Pfam" id="PF07714">
    <property type="entry name" value="PK_Tyr_Ser-Thr"/>
    <property type="match status" value="1"/>
</dbReference>
<accession>A0A5J4Z8P8</accession>
<gene>
    <name evidence="6" type="ORF">F0562_017949</name>
</gene>
<proteinExistence type="predicted"/>
<dbReference type="Pfam" id="PF00069">
    <property type="entry name" value="Pkinase"/>
    <property type="match status" value="1"/>
</dbReference>
<dbReference type="Gene3D" id="3.30.200.20">
    <property type="entry name" value="Phosphorylase Kinase, domain 1"/>
    <property type="match status" value="1"/>
</dbReference>
<protein>
    <recommendedName>
        <fullName evidence="5">Protein kinase domain-containing protein</fullName>
    </recommendedName>
</protein>
<evidence type="ECO:0000313" key="7">
    <source>
        <dbReference type="Proteomes" id="UP000325577"/>
    </source>
</evidence>
<evidence type="ECO:0000256" key="4">
    <source>
        <dbReference type="SAM" id="MobiDB-lite"/>
    </source>
</evidence>
<dbReference type="AlphaFoldDB" id="A0A5J4Z8P8"/>
<dbReference type="GO" id="GO:0004674">
    <property type="term" value="F:protein serine/threonine kinase activity"/>
    <property type="evidence" value="ECO:0007669"/>
    <property type="project" value="UniProtKB-KW"/>
</dbReference>
<dbReference type="OrthoDB" id="4062651at2759"/>
<dbReference type="Proteomes" id="UP000325577">
    <property type="component" value="Linkage Group LG9"/>
</dbReference>
<dbReference type="InterPro" id="IPR000719">
    <property type="entry name" value="Prot_kinase_dom"/>
</dbReference>
<evidence type="ECO:0000313" key="6">
    <source>
        <dbReference type="EMBL" id="KAA8514770.1"/>
    </source>
</evidence>
<dbReference type="Gene3D" id="1.10.510.10">
    <property type="entry name" value="Transferase(Phosphotransferase) domain 1"/>
    <property type="match status" value="1"/>
</dbReference>
<dbReference type="GO" id="GO:0005524">
    <property type="term" value="F:ATP binding"/>
    <property type="evidence" value="ECO:0007669"/>
    <property type="project" value="UniProtKB-KW"/>
</dbReference>
<dbReference type="SUPFAM" id="SSF56112">
    <property type="entry name" value="Protein kinase-like (PK-like)"/>
    <property type="match status" value="1"/>
</dbReference>
<keyword evidence="2" id="KW-0547">Nucleotide-binding</keyword>
<feature type="domain" description="Protein kinase" evidence="5">
    <location>
        <begin position="323"/>
        <end position="536"/>
    </location>
</feature>
<keyword evidence="1" id="KW-0723">Serine/threonine-protein kinase</keyword>
<organism evidence="6 7">
    <name type="scientific">Nyssa sinensis</name>
    <dbReference type="NCBI Taxonomy" id="561372"/>
    <lineage>
        <taxon>Eukaryota</taxon>
        <taxon>Viridiplantae</taxon>
        <taxon>Streptophyta</taxon>
        <taxon>Embryophyta</taxon>
        <taxon>Tracheophyta</taxon>
        <taxon>Spermatophyta</taxon>
        <taxon>Magnoliopsida</taxon>
        <taxon>eudicotyledons</taxon>
        <taxon>Gunneridae</taxon>
        <taxon>Pentapetalae</taxon>
        <taxon>asterids</taxon>
        <taxon>Cornales</taxon>
        <taxon>Nyssaceae</taxon>
        <taxon>Nyssa</taxon>
    </lineage>
</organism>
<name>A0A5J4Z8P8_9ASTE</name>
<feature type="region of interest" description="Disordered" evidence="4">
    <location>
        <begin position="223"/>
        <end position="269"/>
    </location>
</feature>
<evidence type="ECO:0000256" key="2">
    <source>
        <dbReference type="ARBA" id="ARBA00022741"/>
    </source>
</evidence>
<dbReference type="InterPro" id="IPR011009">
    <property type="entry name" value="Kinase-like_dom_sf"/>
</dbReference>
<feature type="compositionally biased region" description="Polar residues" evidence="4">
    <location>
        <begin position="251"/>
        <end position="267"/>
    </location>
</feature>
<keyword evidence="1" id="KW-0418">Kinase</keyword>
<dbReference type="PROSITE" id="PS50011">
    <property type="entry name" value="PROTEIN_KINASE_DOM"/>
    <property type="match status" value="1"/>
</dbReference>